<sequence length="135" mass="15652">MVEDIWMSCVAILLHNFVNLVSLVLWGSVSYLASRGSNPTPRRIYFKELIIWSVMLIMSVVELIVFVCTTNPLSEKKNPSPSTKCFKNVDRLYAIVIGAMTVGENWVMKYSYFNYRRKMPEKVRRLGGLYEEMVE</sequence>
<keyword evidence="1" id="KW-0472">Membrane</keyword>
<protein>
    <submittedName>
        <fullName evidence="2">Uncharacterized protein</fullName>
    </submittedName>
</protein>
<name>A0AAV0DLB5_9ASTE</name>
<keyword evidence="3" id="KW-1185">Reference proteome</keyword>
<proteinExistence type="predicted"/>
<evidence type="ECO:0000256" key="1">
    <source>
        <dbReference type="SAM" id="Phobius"/>
    </source>
</evidence>
<keyword evidence="1" id="KW-0812">Transmembrane</keyword>
<reference evidence="2" key="1">
    <citation type="submission" date="2022-07" db="EMBL/GenBank/DDBJ databases">
        <authorList>
            <person name="Macas J."/>
            <person name="Novak P."/>
            <person name="Neumann P."/>
        </authorList>
    </citation>
    <scope>NUCLEOTIDE SEQUENCE</scope>
</reference>
<keyword evidence="1" id="KW-1133">Transmembrane helix</keyword>
<evidence type="ECO:0000313" key="2">
    <source>
        <dbReference type="EMBL" id="CAH9102349.1"/>
    </source>
</evidence>
<accession>A0AAV0DLB5</accession>
<comment type="caution">
    <text evidence="2">The sequence shown here is derived from an EMBL/GenBank/DDBJ whole genome shotgun (WGS) entry which is preliminary data.</text>
</comment>
<feature type="transmembrane region" description="Helical" evidence="1">
    <location>
        <begin position="6"/>
        <end position="29"/>
    </location>
</feature>
<feature type="transmembrane region" description="Helical" evidence="1">
    <location>
        <begin position="92"/>
        <end position="112"/>
    </location>
</feature>
<dbReference type="AlphaFoldDB" id="A0AAV0DLB5"/>
<dbReference type="Proteomes" id="UP001152523">
    <property type="component" value="Unassembled WGS sequence"/>
</dbReference>
<gene>
    <name evidence="2" type="ORF">CEPIT_LOCUS15987</name>
</gene>
<dbReference type="EMBL" id="CAMAPF010000115">
    <property type="protein sequence ID" value="CAH9102349.1"/>
    <property type="molecule type" value="Genomic_DNA"/>
</dbReference>
<evidence type="ECO:0000313" key="3">
    <source>
        <dbReference type="Proteomes" id="UP001152523"/>
    </source>
</evidence>
<organism evidence="2 3">
    <name type="scientific">Cuscuta epithymum</name>
    <dbReference type="NCBI Taxonomy" id="186058"/>
    <lineage>
        <taxon>Eukaryota</taxon>
        <taxon>Viridiplantae</taxon>
        <taxon>Streptophyta</taxon>
        <taxon>Embryophyta</taxon>
        <taxon>Tracheophyta</taxon>
        <taxon>Spermatophyta</taxon>
        <taxon>Magnoliopsida</taxon>
        <taxon>eudicotyledons</taxon>
        <taxon>Gunneridae</taxon>
        <taxon>Pentapetalae</taxon>
        <taxon>asterids</taxon>
        <taxon>lamiids</taxon>
        <taxon>Solanales</taxon>
        <taxon>Convolvulaceae</taxon>
        <taxon>Cuscuteae</taxon>
        <taxon>Cuscuta</taxon>
        <taxon>Cuscuta subgen. Cuscuta</taxon>
    </lineage>
</organism>
<feature type="transmembrane region" description="Helical" evidence="1">
    <location>
        <begin position="49"/>
        <end position="72"/>
    </location>
</feature>